<dbReference type="EMBL" id="FNTI01000001">
    <property type="protein sequence ID" value="SEC32201.1"/>
    <property type="molecule type" value="Genomic_DNA"/>
</dbReference>
<dbReference type="Proteomes" id="UP000183208">
    <property type="component" value="Unassembled WGS sequence"/>
</dbReference>
<dbReference type="NCBIfam" id="NF045608">
    <property type="entry name" value="EpsI_type_V"/>
    <property type="match status" value="1"/>
</dbReference>
<sequence>MIAAAVLAQVLTPRELMARTAASMDLQKIIPQNFGTWTLVPSISPVTPTEPEGYVQPDRFSAKIYSQEVARGYSDGRGNIVMLLVAYGPVQNYRLKSHRPEICYTANGFRVSDKYKSQISYRDGAEPIKLTRLTTQRETRLEPVSYWMRVGNDIATGPVESQIIRLKYGLHGMIPDGALVRVSTIGLSPEASFALQDKFIRDLLAAIPPEELKFFIGTPG</sequence>
<evidence type="ECO:0000259" key="1">
    <source>
        <dbReference type="Pfam" id="PF11984"/>
    </source>
</evidence>
<protein>
    <submittedName>
        <fullName evidence="2">EpsI family protein</fullName>
    </submittedName>
</protein>
<proteinExistence type="predicted"/>
<dbReference type="AlphaFoldDB" id="A0A1H4RKK4"/>
<gene>
    <name evidence="2" type="ORF">SAMN05444171_1139</name>
</gene>
<dbReference type="NCBIfam" id="TIGR02914">
    <property type="entry name" value="EpsI_fam"/>
    <property type="match status" value="1"/>
</dbReference>
<evidence type="ECO:0000313" key="3">
    <source>
        <dbReference type="Proteomes" id="UP000183208"/>
    </source>
</evidence>
<feature type="domain" description="Methanolan biosynthesis EpsI" evidence="1">
    <location>
        <begin position="1"/>
        <end position="209"/>
    </location>
</feature>
<dbReference type="InterPro" id="IPR014263">
    <property type="entry name" value="Methanolan_biosynth_EpsI"/>
</dbReference>
<dbReference type="InterPro" id="IPR054653">
    <property type="entry name" value="EpsI_type_B_pred"/>
</dbReference>
<dbReference type="NCBIfam" id="NF045609">
    <property type="entry name" value="EpsI_type_B"/>
    <property type="match status" value="1"/>
</dbReference>
<name>A0A1H4RKK4_9BRAD</name>
<evidence type="ECO:0000313" key="2">
    <source>
        <dbReference type="EMBL" id="SEC32201.1"/>
    </source>
</evidence>
<reference evidence="2 3" key="1">
    <citation type="submission" date="2016-10" db="EMBL/GenBank/DDBJ databases">
        <authorList>
            <person name="de Groot N.N."/>
        </authorList>
    </citation>
    <scope>NUCLEOTIDE SEQUENCE [LARGE SCALE GENOMIC DNA]</scope>
    <source>
        <strain evidence="2 3">GAS522</strain>
    </source>
</reference>
<dbReference type="InterPro" id="IPR054654">
    <property type="entry name" value="EpsI_type_V_pred"/>
</dbReference>
<accession>A0A1H4RKK4</accession>
<organism evidence="2 3">
    <name type="scientific">Bradyrhizobium lablabi</name>
    <dbReference type="NCBI Taxonomy" id="722472"/>
    <lineage>
        <taxon>Bacteria</taxon>
        <taxon>Pseudomonadati</taxon>
        <taxon>Pseudomonadota</taxon>
        <taxon>Alphaproteobacteria</taxon>
        <taxon>Hyphomicrobiales</taxon>
        <taxon>Nitrobacteraceae</taxon>
        <taxon>Bradyrhizobium</taxon>
    </lineage>
</organism>
<dbReference type="Pfam" id="PF11984">
    <property type="entry name" value="DUF3485"/>
    <property type="match status" value="1"/>
</dbReference>